<dbReference type="EMBL" id="PFFQ01000012">
    <property type="protein sequence ID" value="PIW18690.1"/>
    <property type="molecule type" value="Genomic_DNA"/>
</dbReference>
<protein>
    <submittedName>
        <fullName evidence="2">Uncharacterized protein</fullName>
    </submittedName>
</protein>
<dbReference type="AlphaFoldDB" id="A0A2M7G9A6"/>
<reference evidence="2 3" key="1">
    <citation type="submission" date="2017-09" db="EMBL/GenBank/DDBJ databases">
        <title>Depth-based differentiation of microbial function through sediment-hosted aquifers and enrichment of novel symbionts in the deep terrestrial subsurface.</title>
        <authorList>
            <person name="Probst A.J."/>
            <person name="Ladd B."/>
            <person name="Jarett J.K."/>
            <person name="Geller-Mcgrath D.E."/>
            <person name="Sieber C.M."/>
            <person name="Emerson J.B."/>
            <person name="Anantharaman K."/>
            <person name="Thomas B.C."/>
            <person name="Malmstrom R."/>
            <person name="Stieglmeier M."/>
            <person name="Klingl A."/>
            <person name="Woyke T."/>
            <person name="Ryan C.M."/>
            <person name="Banfield J.F."/>
        </authorList>
    </citation>
    <scope>NUCLEOTIDE SEQUENCE [LARGE SCALE GENOMIC DNA]</scope>
    <source>
        <strain evidence="2">CG17_big_fil_post_rev_8_21_14_2_50_48_46</strain>
    </source>
</reference>
<sequence length="208" mass="22317">MSSSSLPEHTTSAYSEEPILLQDRAMENLRFIRATMERATSYTMVSGTGQILVGLTALVAAWAAAAQASVETWIFVWLAEAVVSLVISSFMMMKKAKSAKLPLLTETGRKFLLSFTPPMMAGAMLTAVLYQHQLMPLIPGIWLLLYGTGVIASGTYSARIVPVMGFCFMLLGVLAMTGPQVWGNALMAAGFGGLHIAFGVLIARKYGG</sequence>
<gene>
    <name evidence="2" type="ORF">COW36_05185</name>
</gene>
<evidence type="ECO:0000313" key="2">
    <source>
        <dbReference type="EMBL" id="PIW18690.1"/>
    </source>
</evidence>
<keyword evidence="1" id="KW-0812">Transmembrane</keyword>
<feature type="transmembrane region" description="Helical" evidence="1">
    <location>
        <begin position="185"/>
        <end position="203"/>
    </location>
</feature>
<dbReference type="Proteomes" id="UP000231019">
    <property type="component" value="Unassembled WGS sequence"/>
</dbReference>
<keyword evidence="1" id="KW-1133">Transmembrane helix</keyword>
<keyword evidence="1" id="KW-0472">Membrane</keyword>
<feature type="transmembrane region" description="Helical" evidence="1">
    <location>
        <begin position="42"/>
        <end position="66"/>
    </location>
</feature>
<feature type="transmembrane region" description="Helical" evidence="1">
    <location>
        <begin position="160"/>
        <end position="179"/>
    </location>
</feature>
<organism evidence="2 3">
    <name type="scientific">bacterium (Candidatus Blackallbacteria) CG17_big_fil_post_rev_8_21_14_2_50_48_46</name>
    <dbReference type="NCBI Taxonomy" id="2014261"/>
    <lineage>
        <taxon>Bacteria</taxon>
        <taxon>Candidatus Blackallbacteria</taxon>
    </lineage>
</organism>
<accession>A0A2M7G9A6</accession>
<proteinExistence type="predicted"/>
<feature type="transmembrane region" description="Helical" evidence="1">
    <location>
        <begin position="111"/>
        <end position="130"/>
    </location>
</feature>
<name>A0A2M7G9A6_9BACT</name>
<evidence type="ECO:0000256" key="1">
    <source>
        <dbReference type="SAM" id="Phobius"/>
    </source>
</evidence>
<evidence type="ECO:0000313" key="3">
    <source>
        <dbReference type="Proteomes" id="UP000231019"/>
    </source>
</evidence>
<comment type="caution">
    <text evidence="2">The sequence shown here is derived from an EMBL/GenBank/DDBJ whole genome shotgun (WGS) entry which is preliminary data.</text>
</comment>
<feature type="transmembrane region" description="Helical" evidence="1">
    <location>
        <begin position="136"/>
        <end position="153"/>
    </location>
</feature>
<feature type="transmembrane region" description="Helical" evidence="1">
    <location>
        <begin position="72"/>
        <end position="91"/>
    </location>
</feature>